<name>A0A7R9FKR8_9NEOP</name>
<dbReference type="InterPro" id="IPR011009">
    <property type="entry name" value="Kinase-like_dom_sf"/>
</dbReference>
<dbReference type="InterPro" id="IPR004119">
    <property type="entry name" value="EcKL"/>
</dbReference>
<dbReference type="Pfam" id="PF02958">
    <property type="entry name" value="EcKL"/>
    <property type="match status" value="2"/>
</dbReference>
<feature type="domain" description="CHK kinase-like" evidence="1">
    <location>
        <begin position="607"/>
        <end position="720"/>
    </location>
</feature>
<dbReference type="EMBL" id="OE000796">
    <property type="protein sequence ID" value="CAD7455077.1"/>
    <property type="molecule type" value="Genomic_DNA"/>
</dbReference>
<dbReference type="PANTHER" id="PTHR11012">
    <property type="entry name" value="PROTEIN KINASE-LIKE DOMAIN-CONTAINING"/>
    <property type="match status" value="1"/>
</dbReference>
<proteinExistence type="predicted"/>
<dbReference type="PANTHER" id="PTHR11012:SF56">
    <property type="entry name" value="CHK KINASE-LIKE DOMAIN-CONTAINING PROTEIN-RELATED"/>
    <property type="match status" value="1"/>
</dbReference>
<dbReference type="AlphaFoldDB" id="A0A7R9FKR8"/>
<dbReference type="Gene3D" id="3.90.1200.10">
    <property type="match status" value="1"/>
</dbReference>
<dbReference type="SMART" id="SM00587">
    <property type="entry name" value="CHK"/>
    <property type="match status" value="2"/>
</dbReference>
<gene>
    <name evidence="2" type="ORF">TTEB3V08_LOCUS3158</name>
</gene>
<reference evidence="2" key="1">
    <citation type="submission" date="2020-11" db="EMBL/GenBank/DDBJ databases">
        <authorList>
            <person name="Tran Van P."/>
        </authorList>
    </citation>
    <scope>NUCLEOTIDE SEQUENCE</scope>
</reference>
<accession>A0A7R9FKR8</accession>
<dbReference type="InterPro" id="IPR015897">
    <property type="entry name" value="CHK_kinase-like"/>
</dbReference>
<sequence length="960" mass="109213">MALVNGDLVTPTWLTNDFLQRILRKSEGNPSLSVIESSTKDVAGKGDHYASAMYKVAVDIKSDTNEEKVSPSKFKKFGADCIYFEEKKPFMLILEDICLKGFRLAERRKGLDLSHSVLVLKTLARFHAVSIALHEKEPNFIESFKENGFFEESIATEMDKMISSSINAIANKVESWPDCGPRYAEKLRKCLLNFRQRLLGVMKPKNNPFNVLIHGDLWLNNMMFKYDDVSGTVEDVMFVDYQLCCFTSFALDLQYFIHTSPMDVVRKENTEELLKTYYDELCDTLVCLGSGHKRITFQELQDEYERKAFYGFFSLVTVLPIVMSDPDDAMDMDKLLQTGDDVEGNMKQPNSFQSVQMDIAQVCGGGEPINHDLFSLKNVWCALTILEPYSVCRGLKNIEKSLPEWNNARSGVDFILCVEVEVMETFQKKPPRIHSAIILSPDLPVTIKTDRVILAFSPRAHLLHYQPNHFKMASLSGYVNPEWLDEKFVERALREGETDPDIVVKHIQAKAATAVGDNYASLMYRVSVEFVRWGGKIEKQSLIVKALPQSESMKNLITGCELFLIESNMFKKTLPDMEKLLKEADKEKYKPFSARGIYFAPQSEETLVLEDLSVSGFKVAERQKGLDLEHSMLAIQRLAMFHAASVVLAEKDPMSMAPYYADFITKSKEVAERQKGLDLEHSMLAIQRLAMFHATSVVLAEKDPMSMSPYYVDFITKSKEMEQFYSKTILSFAEEVKTWPEYSEKYAQKLIKLSKTLYSVIFEKRKRLEAISVLPLVLSDPGSSNNIEDILGDKNSAYCLTTRSVCTLTRCIDVVEAEYARIGKYEKNSATYVNSPGRQTTLSTRLHDPAHVQASRVVISKLELHDHQEVRHDIAGYLKTKTTNSTKQNRYLQPQRGLASVVVLGCIVKLYDVTNHNLTMSTMDAIAKQYYRDQSSAPPPPFRFIAKCLPTEYHLYNSNR</sequence>
<dbReference type="SUPFAM" id="SSF56112">
    <property type="entry name" value="Protein kinase-like (PK-like)"/>
    <property type="match status" value="2"/>
</dbReference>
<protein>
    <recommendedName>
        <fullName evidence="1">CHK kinase-like domain-containing protein</fullName>
    </recommendedName>
</protein>
<evidence type="ECO:0000259" key="1">
    <source>
        <dbReference type="SMART" id="SM00587"/>
    </source>
</evidence>
<feature type="domain" description="CHK kinase-like" evidence="1">
    <location>
        <begin position="92"/>
        <end position="287"/>
    </location>
</feature>
<evidence type="ECO:0000313" key="2">
    <source>
        <dbReference type="EMBL" id="CAD7455077.1"/>
    </source>
</evidence>
<organism evidence="2">
    <name type="scientific">Timema tahoe</name>
    <dbReference type="NCBI Taxonomy" id="61484"/>
    <lineage>
        <taxon>Eukaryota</taxon>
        <taxon>Metazoa</taxon>
        <taxon>Ecdysozoa</taxon>
        <taxon>Arthropoda</taxon>
        <taxon>Hexapoda</taxon>
        <taxon>Insecta</taxon>
        <taxon>Pterygota</taxon>
        <taxon>Neoptera</taxon>
        <taxon>Polyneoptera</taxon>
        <taxon>Phasmatodea</taxon>
        <taxon>Timematodea</taxon>
        <taxon>Timematoidea</taxon>
        <taxon>Timematidae</taxon>
        <taxon>Timema</taxon>
    </lineage>
</organism>